<comment type="caution">
    <text evidence="2">The sequence shown here is derived from an EMBL/GenBank/DDBJ whole genome shotgun (WGS) entry which is preliminary data.</text>
</comment>
<feature type="region of interest" description="Disordered" evidence="1">
    <location>
        <begin position="907"/>
        <end position="944"/>
    </location>
</feature>
<dbReference type="AlphaFoldDB" id="A0A016SI16"/>
<sequence length="999" mass="110406">MFSELCSCCPTSIIESQNDVFREFYNEVEVGANETATVIDAKLSQTESPASPDPDHSENMDFSQQETSSSQQCDYDQNKPLQCGNSCAQELAHAVSSDMNLFRTACGNEQELEKPEAVWQNEVNQVGDETSRGIVQQTQKKSYYAVNLLSSNTGNGSERQLFYVGRSEPQTTSVYTPTSGIPVAVPVLQPSGIIPTNTSYLLQQPEVSYGNMSTSISSYPVLSTGQVSRDTLPSYISGGFAMSQQLNFTYQNYDANSNVIPYQLGPHRRPEEFLQHANAAAVPGHPSIFGTAQGSATLCTDTVPLQQSICGSSLTADALSAYSFFSQPQHRTTLPLHQQYLNTVNTTKPSALILGSEVMTTEVQHHPQQHENTRRGENQNLVVNGFQLPLFPGYSSDDQGKNLLKSQGGQSNCVEEAINSNSPPILEPTICPLQEVNEDEVQVCSSTLPHPSAHKRWSANAQDGAGQSFEPAINSIEDLAVFAAPRRLGMNLSKQACYTKKRSQTIDVLVRNSVKNFEMSVTGLTSKPSLLSPRSPLKVLNSDVINHEKPRPHSYLSIIKYPNMADVNFRRRPGAKAPSRPRHLCEQTRDIVARVLAFFREFAKRFAALGNDVKGTPFENPERMASQATGFTLPTVRRCGERMEAVPPCTASSAGAPTEEDICNLSWIFSEEPWYIAQRTKGRTSTTARRKTRKRAPSLSPSLSEIEKDPEESAEEQTIEADLDLLESDENEEGVPKRRRSERIRNQRRAKLLKRLKTINATAQIRSPARRNDIKLGAVLPNSEIPNFFVRLGDKFKEVVSKKKSACGDGTYSGFHKHGFRYLGIWLLSLMLSSPFQVRKRPLVVEFNAFFSFSGKEKTISTDGCATAGSIDLSKEEKKCHSFVKEGTSKGNAVAQMEEQPLPKRCPRTKRFHRSHSTESSHSSTGQNMRIKRSKSVTEDSGLNAVPGKLLDNCTEVRQLSNKPGNAFQGMTKRRDVHAEVNVASRGANVTSEIPKITL</sequence>
<feature type="compositionally biased region" description="Polar residues" evidence="1">
    <location>
        <begin position="60"/>
        <end position="75"/>
    </location>
</feature>
<feature type="compositionally biased region" description="Basic residues" evidence="1">
    <location>
        <begin position="737"/>
        <end position="746"/>
    </location>
</feature>
<dbReference type="EMBL" id="JARK01001561">
    <property type="protein sequence ID" value="EYB89949.1"/>
    <property type="molecule type" value="Genomic_DNA"/>
</dbReference>
<accession>A0A016SI16</accession>
<evidence type="ECO:0000256" key="1">
    <source>
        <dbReference type="SAM" id="MobiDB-lite"/>
    </source>
</evidence>
<organism evidence="2 3">
    <name type="scientific">Ancylostoma ceylanicum</name>
    <dbReference type="NCBI Taxonomy" id="53326"/>
    <lineage>
        <taxon>Eukaryota</taxon>
        <taxon>Metazoa</taxon>
        <taxon>Ecdysozoa</taxon>
        <taxon>Nematoda</taxon>
        <taxon>Chromadorea</taxon>
        <taxon>Rhabditida</taxon>
        <taxon>Rhabditina</taxon>
        <taxon>Rhabditomorpha</taxon>
        <taxon>Strongyloidea</taxon>
        <taxon>Ancylostomatidae</taxon>
        <taxon>Ancylostomatinae</taxon>
        <taxon>Ancylostoma</taxon>
    </lineage>
</organism>
<dbReference type="Proteomes" id="UP000024635">
    <property type="component" value="Unassembled WGS sequence"/>
</dbReference>
<name>A0A016SI16_9BILA</name>
<reference evidence="3" key="1">
    <citation type="journal article" date="2015" name="Nat. Genet.">
        <title>The genome and transcriptome of the zoonotic hookworm Ancylostoma ceylanicum identify infection-specific gene families.</title>
        <authorList>
            <person name="Schwarz E.M."/>
            <person name="Hu Y."/>
            <person name="Antoshechkin I."/>
            <person name="Miller M.M."/>
            <person name="Sternberg P.W."/>
            <person name="Aroian R.V."/>
        </authorList>
    </citation>
    <scope>NUCLEOTIDE SEQUENCE</scope>
    <source>
        <strain evidence="3">HY135</strain>
    </source>
</reference>
<feature type="region of interest" description="Disordered" evidence="1">
    <location>
        <begin position="40"/>
        <end position="75"/>
    </location>
</feature>
<dbReference type="OrthoDB" id="5875917at2759"/>
<dbReference type="STRING" id="53326.A0A016SI16"/>
<protein>
    <submittedName>
        <fullName evidence="2">Uncharacterized protein</fullName>
    </submittedName>
</protein>
<keyword evidence="3" id="KW-1185">Reference proteome</keyword>
<evidence type="ECO:0000313" key="3">
    <source>
        <dbReference type="Proteomes" id="UP000024635"/>
    </source>
</evidence>
<gene>
    <name evidence="2" type="primary">Acey_s0225.g2751</name>
    <name evidence="2" type="ORF">Y032_0225g2751</name>
</gene>
<evidence type="ECO:0000313" key="2">
    <source>
        <dbReference type="EMBL" id="EYB89949.1"/>
    </source>
</evidence>
<proteinExistence type="predicted"/>
<feature type="compositionally biased region" description="Acidic residues" evidence="1">
    <location>
        <begin position="708"/>
        <end position="733"/>
    </location>
</feature>
<feature type="region of interest" description="Disordered" evidence="1">
    <location>
        <begin position="679"/>
        <end position="746"/>
    </location>
</feature>